<name>A0A645ACR8_9ZZZZ</name>
<reference evidence="1" key="1">
    <citation type="submission" date="2019-08" db="EMBL/GenBank/DDBJ databases">
        <authorList>
            <person name="Kucharzyk K."/>
            <person name="Murdoch R.W."/>
            <person name="Higgins S."/>
            <person name="Loffler F."/>
        </authorList>
    </citation>
    <scope>NUCLEOTIDE SEQUENCE</scope>
</reference>
<proteinExistence type="predicted"/>
<accession>A0A645ACR8</accession>
<protein>
    <submittedName>
        <fullName evidence="1">Uncharacterized protein</fullName>
    </submittedName>
</protein>
<sequence>MIVIGIPGGHVDGRRVVALQHEPPVFRDRVNGPADGVHAAPGNPLFRCVDEQRRCSRVVDAFKRAKEPDARVVVAVKRVVDIRNCAADGSARLVQQEK</sequence>
<comment type="caution">
    <text evidence="1">The sequence shown here is derived from an EMBL/GenBank/DDBJ whole genome shotgun (WGS) entry which is preliminary data.</text>
</comment>
<evidence type="ECO:0000313" key="1">
    <source>
        <dbReference type="EMBL" id="MPM51005.1"/>
    </source>
</evidence>
<dbReference type="AlphaFoldDB" id="A0A645ACR8"/>
<dbReference type="EMBL" id="VSSQ01013220">
    <property type="protein sequence ID" value="MPM51005.1"/>
    <property type="molecule type" value="Genomic_DNA"/>
</dbReference>
<gene>
    <name evidence="1" type="ORF">SDC9_97751</name>
</gene>
<organism evidence="1">
    <name type="scientific">bioreactor metagenome</name>
    <dbReference type="NCBI Taxonomy" id="1076179"/>
    <lineage>
        <taxon>unclassified sequences</taxon>
        <taxon>metagenomes</taxon>
        <taxon>ecological metagenomes</taxon>
    </lineage>
</organism>